<dbReference type="AlphaFoldDB" id="A0A8E2JFC6"/>
<dbReference type="Proteomes" id="UP000250266">
    <property type="component" value="Unassembled WGS sequence"/>
</dbReference>
<evidence type="ECO:0000313" key="3">
    <source>
        <dbReference type="EMBL" id="OCK80474.1"/>
    </source>
</evidence>
<keyword evidence="2" id="KW-0732">Signal</keyword>
<reference evidence="3 4" key="1">
    <citation type="journal article" date="2016" name="Nat. Commun.">
        <title>Ectomycorrhizal ecology is imprinted in the genome of the dominant symbiotic fungus Cenococcum geophilum.</title>
        <authorList>
            <consortium name="DOE Joint Genome Institute"/>
            <person name="Peter M."/>
            <person name="Kohler A."/>
            <person name="Ohm R.A."/>
            <person name="Kuo A."/>
            <person name="Krutzmann J."/>
            <person name="Morin E."/>
            <person name="Arend M."/>
            <person name="Barry K.W."/>
            <person name="Binder M."/>
            <person name="Choi C."/>
            <person name="Clum A."/>
            <person name="Copeland A."/>
            <person name="Grisel N."/>
            <person name="Haridas S."/>
            <person name="Kipfer T."/>
            <person name="LaButti K."/>
            <person name="Lindquist E."/>
            <person name="Lipzen A."/>
            <person name="Maire R."/>
            <person name="Meier B."/>
            <person name="Mihaltcheva S."/>
            <person name="Molinier V."/>
            <person name="Murat C."/>
            <person name="Poggeler S."/>
            <person name="Quandt C.A."/>
            <person name="Sperisen C."/>
            <person name="Tritt A."/>
            <person name="Tisserant E."/>
            <person name="Crous P.W."/>
            <person name="Henrissat B."/>
            <person name="Nehls U."/>
            <person name="Egli S."/>
            <person name="Spatafora J.W."/>
            <person name="Grigoriev I.V."/>
            <person name="Martin F.M."/>
        </authorList>
    </citation>
    <scope>NUCLEOTIDE SEQUENCE [LARGE SCALE GENOMIC DNA]</scope>
    <source>
        <strain evidence="3 4">CBS 459.81</strain>
    </source>
</reference>
<feature type="region of interest" description="Disordered" evidence="1">
    <location>
        <begin position="289"/>
        <end position="310"/>
    </location>
</feature>
<feature type="compositionally biased region" description="Low complexity" evidence="1">
    <location>
        <begin position="116"/>
        <end position="155"/>
    </location>
</feature>
<dbReference type="OrthoDB" id="5427732at2759"/>
<feature type="chain" id="PRO_5034313797" evidence="2">
    <location>
        <begin position="25"/>
        <end position="341"/>
    </location>
</feature>
<evidence type="ECO:0000256" key="1">
    <source>
        <dbReference type="SAM" id="MobiDB-lite"/>
    </source>
</evidence>
<evidence type="ECO:0000256" key="2">
    <source>
        <dbReference type="SAM" id="SignalP"/>
    </source>
</evidence>
<accession>A0A8E2JFC6</accession>
<sequence>MLSLRNILLFALPLAASMLASSRSEPSERRDSLVDPNQAFQDLLNALPEESLHVALHNHHPKFQDGVFEGDRTAVEIVHHEDPPLATKLISAAKLDILKRQAGQTNSSGTTPPPATSDSSSAAASAAPSTLSLSTDVSPSSSGAAPASAPASTSSGPPPVIVPVKISTTNSAGKPTVLTTEILSAATASVAIAITTTDSAGHTYVSSTNAPAVIFTTTDSAGSTIVATSAVAFAPTPGQVLTATNVRGSTFLTTYTPGGGTVSSVFLVTTTGPGGKPITLTSYAYVGANPTGTQPGQEPQGTGTSTAKPGLQTGAAGVLSRRWGVEAAAVVGGAVGVAWFL</sequence>
<gene>
    <name evidence="3" type="ORF">K432DRAFT_297540</name>
</gene>
<organism evidence="3 4">
    <name type="scientific">Lepidopterella palustris CBS 459.81</name>
    <dbReference type="NCBI Taxonomy" id="1314670"/>
    <lineage>
        <taxon>Eukaryota</taxon>
        <taxon>Fungi</taxon>
        <taxon>Dikarya</taxon>
        <taxon>Ascomycota</taxon>
        <taxon>Pezizomycotina</taxon>
        <taxon>Dothideomycetes</taxon>
        <taxon>Pleosporomycetidae</taxon>
        <taxon>Mytilinidiales</taxon>
        <taxon>Argynnaceae</taxon>
        <taxon>Lepidopterella</taxon>
    </lineage>
</organism>
<evidence type="ECO:0000313" key="4">
    <source>
        <dbReference type="Proteomes" id="UP000250266"/>
    </source>
</evidence>
<proteinExistence type="predicted"/>
<protein>
    <submittedName>
        <fullName evidence="3">Uncharacterized protein</fullName>
    </submittedName>
</protein>
<keyword evidence="4" id="KW-1185">Reference proteome</keyword>
<name>A0A8E2JFC6_9PEZI</name>
<dbReference type="EMBL" id="KV744957">
    <property type="protein sequence ID" value="OCK80474.1"/>
    <property type="molecule type" value="Genomic_DNA"/>
</dbReference>
<feature type="signal peptide" evidence="2">
    <location>
        <begin position="1"/>
        <end position="24"/>
    </location>
</feature>
<feature type="compositionally biased region" description="Low complexity" evidence="1">
    <location>
        <begin position="290"/>
        <end position="304"/>
    </location>
</feature>
<feature type="region of interest" description="Disordered" evidence="1">
    <location>
        <begin position="102"/>
        <end position="159"/>
    </location>
</feature>